<protein>
    <submittedName>
        <fullName evidence="2">Uncharacterized protein</fullName>
    </submittedName>
</protein>
<keyword evidence="3" id="KW-1185">Reference proteome</keyword>
<proteinExistence type="predicted"/>
<feature type="non-terminal residue" evidence="2">
    <location>
        <position position="77"/>
    </location>
</feature>
<feature type="non-terminal residue" evidence="2">
    <location>
        <position position="1"/>
    </location>
</feature>
<evidence type="ECO:0000256" key="1">
    <source>
        <dbReference type="SAM" id="MobiDB-lite"/>
    </source>
</evidence>
<evidence type="ECO:0000313" key="3">
    <source>
        <dbReference type="Proteomes" id="UP001174909"/>
    </source>
</evidence>
<feature type="compositionally biased region" description="Polar residues" evidence="1">
    <location>
        <begin position="65"/>
        <end position="77"/>
    </location>
</feature>
<organism evidence="2 3">
    <name type="scientific">Geodia barretti</name>
    <name type="common">Barrett's horny sponge</name>
    <dbReference type="NCBI Taxonomy" id="519541"/>
    <lineage>
        <taxon>Eukaryota</taxon>
        <taxon>Metazoa</taxon>
        <taxon>Porifera</taxon>
        <taxon>Demospongiae</taxon>
        <taxon>Heteroscleromorpha</taxon>
        <taxon>Tetractinellida</taxon>
        <taxon>Astrophorina</taxon>
        <taxon>Geodiidae</taxon>
        <taxon>Geodia</taxon>
    </lineage>
</organism>
<gene>
    <name evidence="2" type="ORF">GBAR_LOCUS13214</name>
</gene>
<accession>A0AA35S5X9</accession>
<dbReference type="EMBL" id="CASHTH010001961">
    <property type="protein sequence ID" value="CAI8022521.1"/>
    <property type="molecule type" value="Genomic_DNA"/>
</dbReference>
<dbReference type="AlphaFoldDB" id="A0AA35S5X9"/>
<name>A0AA35S5X9_GEOBA</name>
<evidence type="ECO:0000313" key="2">
    <source>
        <dbReference type="EMBL" id="CAI8022521.1"/>
    </source>
</evidence>
<sequence length="77" mass="8568">DTLRFSWSPLSQATLYVVIFQGRTYDVDPSSSLVMELSLLTTLPRTFVVWLPTPPLDHDCHANNPGKSISSTESESN</sequence>
<comment type="caution">
    <text evidence="2">The sequence shown here is derived from an EMBL/GenBank/DDBJ whole genome shotgun (WGS) entry which is preliminary data.</text>
</comment>
<dbReference type="Proteomes" id="UP001174909">
    <property type="component" value="Unassembled WGS sequence"/>
</dbReference>
<reference evidence="2" key="1">
    <citation type="submission" date="2023-03" db="EMBL/GenBank/DDBJ databases">
        <authorList>
            <person name="Steffen K."/>
            <person name="Cardenas P."/>
        </authorList>
    </citation>
    <scope>NUCLEOTIDE SEQUENCE</scope>
</reference>
<feature type="region of interest" description="Disordered" evidence="1">
    <location>
        <begin position="57"/>
        <end position="77"/>
    </location>
</feature>